<feature type="compositionally biased region" description="Basic and acidic residues" evidence="7">
    <location>
        <begin position="130"/>
        <end position="140"/>
    </location>
</feature>
<feature type="domain" description="Bromodomain associated" evidence="8">
    <location>
        <begin position="224"/>
        <end position="294"/>
    </location>
</feature>
<evidence type="ECO:0000256" key="5">
    <source>
        <dbReference type="ARBA" id="ARBA00023163"/>
    </source>
</evidence>
<evidence type="ECO:0000256" key="3">
    <source>
        <dbReference type="ARBA" id="ARBA00017307"/>
    </source>
</evidence>
<dbReference type="Pfam" id="PF10406">
    <property type="entry name" value="TAF8_C"/>
    <property type="match status" value="1"/>
</dbReference>
<dbReference type="PANTHER" id="PTHR46469">
    <property type="entry name" value="TRANSCRIPTION INITIATION FACTOR TFIID SUBUNIT 8"/>
    <property type="match status" value="1"/>
</dbReference>
<comment type="subcellular location">
    <subcellularLocation>
        <location evidence="1">Nucleus</location>
    </subcellularLocation>
</comment>
<evidence type="ECO:0000313" key="11">
    <source>
        <dbReference type="Proteomes" id="UP001642501"/>
    </source>
</evidence>
<evidence type="ECO:0000256" key="7">
    <source>
        <dbReference type="SAM" id="MobiDB-lite"/>
    </source>
</evidence>
<dbReference type="InterPro" id="IPR037818">
    <property type="entry name" value="TAF8"/>
</dbReference>
<keyword evidence="5" id="KW-0804">Transcription</keyword>
<feature type="domain" description="Transcription factor TFIID subunit 8 C-terminal" evidence="9">
    <location>
        <begin position="361"/>
        <end position="386"/>
    </location>
</feature>
<feature type="region of interest" description="Disordered" evidence="7">
    <location>
        <begin position="198"/>
        <end position="222"/>
    </location>
</feature>
<dbReference type="Pfam" id="PF07524">
    <property type="entry name" value="Bromo_TP"/>
    <property type="match status" value="1"/>
</dbReference>
<proteinExistence type="inferred from homology"/>
<evidence type="ECO:0000256" key="6">
    <source>
        <dbReference type="ARBA" id="ARBA00023242"/>
    </source>
</evidence>
<feature type="compositionally biased region" description="Polar residues" evidence="7">
    <location>
        <begin position="142"/>
        <end position="151"/>
    </location>
</feature>
<dbReference type="Gene3D" id="1.10.20.10">
    <property type="entry name" value="Histone, subunit A"/>
    <property type="match status" value="1"/>
</dbReference>
<comment type="similarity">
    <text evidence="2">Belongs to the TAF8 family.</text>
</comment>
<keyword evidence="4" id="KW-0805">Transcription regulation</keyword>
<dbReference type="InterPro" id="IPR019473">
    <property type="entry name" value="TFIID_su8_C"/>
</dbReference>
<evidence type="ECO:0000313" key="10">
    <source>
        <dbReference type="EMBL" id="CAK7268569.1"/>
    </source>
</evidence>
<feature type="compositionally biased region" description="Basic and acidic residues" evidence="7">
    <location>
        <begin position="1"/>
        <end position="13"/>
    </location>
</feature>
<dbReference type="CDD" id="cd00076">
    <property type="entry name" value="HFD_SF"/>
    <property type="match status" value="1"/>
</dbReference>
<dbReference type="InterPro" id="IPR009072">
    <property type="entry name" value="Histone-fold"/>
</dbReference>
<evidence type="ECO:0000256" key="4">
    <source>
        <dbReference type="ARBA" id="ARBA00023015"/>
    </source>
</evidence>
<reference evidence="10 11" key="1">
    <citation type="submission" date="2024-01" db="EMBL/GenBank/DDBJ databases">
        <authorList>
            <person name="Allen C."/>
            <person name="Tagirdzhanova G."/>
        </authorList>
    </citation>
    <scope>NUCLEOTIDE SEQUENCE [LARGE SCALE GENOMIC DNA]</scope>
    <source>
        <strain evidence="10 11">CBS 573.63</strain>
    </source>
</reference>
<feature type="compositionally biased region" description="Basic and acidic residues" evidence="7">
    <location>
        <begin position="161"/>
        <end position="174"/>
    </location>
</feature>
<feature type="region of interest" description="Disordered" evidence="7">
    <location>
        <begin position="1"/>
        <end position="184"/>
    </location>
</feature>
<evidence type="ECO:0000256" key="2">
    <source>
        <dbReference type="ARBA" id="ARBA00008767"/>
    </source>
</evidence>
<gene>
    <name evidence="10" type="ORF">SEPCBS57363_003160</name>
</gene>
<feature type="compositionally biased region" description="Basic and acidic residues" evidence="7">
    <location>
        <begin position="198"/>
        <end position="210"/>
    </location>
</feature>
<keyword evidence="6" id="KW-0539">Nucleus</keyword>
<dbReference type="InterPro" id="IPR006565">
    <property type="entry name" value="BTP"/>
</dbReference>
<evidence type="ECO:0000256" key="1">
    <source>
        <dbReference type="ARBA" id="ARBA00004123"/>
    </source>
</evidence>
<protein>
    <recommendedName>
        <fullName evidence="3">Transcription initiation factor TFIID subunit 8</fullName>
    </recommendedName>
</protein>
<evidence type="ECO:0000259" key="8">
    <source>
        <dbReference type="Pfam" id="PF07524"/>
    </source>
</evidence>
<name>A0ABP0DJY8_9PEZI</name>
<dbReference type="EMBL" id="CAWUOM010000048">
    <property type="protein sequence ID" value="CAK7268569.1"/>
    <property type="molecule type" value="Genomic_DNA"/>
</dbReference>
<feature type="compositionally biased region" description="Basic and acidic residues" evidence="7">
    <location>
        <begin position="67"/>
        <end position="78"/>
    </location>
</feature>
<comment type="caution">
    <text evidence="10">The sequence shown here is derived from an EMBL/GenBank/DDBJ whole genome shotgun (WGS) entry which is preliminary data.</text>
</comment>
<keyword evidence="11" id="KW-1185">Reference proteome</keyword>
<feature type="compositionally biased region" description="Polar residues" evidence="7">
    <location>
        <begin position="99"/>
        <end position="108"/>
    </location>
</feature>
<accession>A0ABP0DJY8</accession>
<dbReference type="Proteomes" id="UP001642501">
    <property type="component" value="Unassembled WGS sequence"/>
</dbReference>
<dbReference type="PANTHER" id="PTHR46469:SF1">
    <property type="entry name" value="TRANSCRIPTION INITIATION FACTOR TFIID SUBUNIT 8"/>
    <property type="match status" value="1"/>
</dbReference>
<organism evidence="10 11">
    <name type="scientific">Sporothrix epigloea</name>
    <dbReference type="NCBI Taxonomy" id="1892477"/>
    <lineage>
        <taxon>Eukaryota</taxon>
        <taxon>Fungi</taxon>
        <taxon>Dikarya</taxon>
        <taxon>Ascomycota</taxon>
        <taxon>Pezizomycotina</taxon>
        <taxon>Sordariomycetes</taxon>
        <taxon>Sordariomycetidae</taxon>
        <taxon>Ophiostomatales</taxon>
        <taxon>Ophiostomataceae</taxon>
        <taxon>Sporothrix</taxon>
    </lineage>
</organism>
<sequence>MADAVREALDATHKRPSPAVDDDDGLRSEDGPMRSESLMELDRSLPKSGKRQRTASPERAIDTGADLNRHTLPDESQTRRGSVINEFKSPYNEDARTSVVKSVSSPLADTTMDDAYLPATNDGTGSTKYTHGDNDARPETKLSISPRSSNAAVDLMGGMEGSDRPSVGEKKPPSKAEPQSPFLSGINLRPAQKMKRLREQREKDLEKVEQRSCPPISSSEVDQARQGLRRALVLALDHVGFSSATSDALESFLLMTETYIQSLVEDVTRFSLAGRRNQPIPPDFGVTLGRFNIGTDALRPHLRNPVHPSKLFQHSAAGVTTQEKHPDHFRRLLERRDSDYGNLPLLGVELSGQSDKESRSYIPNSFPAFPSIHTYRNTLIDVDTVTVQGSGLRYDDGSMLMSSSEETAAEAPEPGLGYGPLLGGTVRSRDPKRIREAAAVEAKQAEEALRGLMRASKVNKLKEVRAAADRSSLNKKRYTLWEAAMRELIVEAKHEQQSKASRGIDGYPSTAAKGAAAVIREEIADQSMMVNAEKMFHRREIARKARKV</sequence>
<evidence type="ECO:0000259" key="9">
    <source>
        <dbReference type="Pfam" id="PF10406"/>
    </source>
</evidence>